<feature type="region of interest" description="Disordered" evidence="1">
    <location>
        <begin position="26"/>
        <end position="53"/>
    </location>
</feature>
<evidence type="ECO:0000313" key="4">
    <source>
        <dbReference type="EMBL" id="BAJ33390.1"/>
    </source>
</evidence>
<dbReference type="HOGENOM" id="CLU_1459503_0_0_11"/>
<evidence type="ECO:0000313" key="5">
    <source>
        <dbReference type="Proteomes" id="UP000007076"/>
    </source>
</evidence>
<evidence type="ECO:0000313" key="3">
    <source>
        <dbReference type="EMBL" id="BAJ25888.1"/>
    </source>
</evidence>
<dbReference type="KEGG" id="ksk:KSE_00360t"/>
<feature type="signal peptide" evidence="2">
    <location>
        <begin position="1"/>
        <end position="28"/>
    </location>
</feature>
<accession>E4MYZ5</accession>
<dbReference type="PATRIC" id="fig|452652.3.peg.31"/>
<name>E4MYZ5_KITSK</name>
<evidence type="ECO:0008006" key="6">
    <source>
        <dbReference type="Google" id="ProtNLM"/>
    </source>
</evidence>
<dbReference type="EMBL" id="AP010968">
    <property type="protein sequence ID" value="BAJ33390.1"/>
    <property type="molecule type" value="Genomic_DNA"/>
</dbReference>
<feature type="chain" id="PRO_5007653867" description="Lipoprotein" evidence="2">
    <location>
        <begin position="29"/>
        <end position="185"/>
    </location>
</feature>
<keyword evidence="2" id="KW-0732">Signal</keyword>
<evidence type="ECO:0000256" key="2">
    <source>
        <dbReference type="SAM" id="SignalP"/>
    </source>
</evidence>
<dbReference type="EMBL" id="AP010968">
    <property type="protein sequence ID" value="BAJ25888.1"/>
    <property type="molecule type" value="Genomic_DNA"/>
</dbReference>
<protein>
    <recommendedName>
        <fullName evidence="6">Lipoprotein</fullName>
    </recommendedName>
</protein>
<reference evidence="3 5" key="1">
    <citation type="journal article" date="2010" name="DNA Res.">
        <title>Genome sequence of Kitasatospora setae NBRC 14216T: an evolutionary snapshot of the family Streptomycetaceae.</title>
        <authorList>
            <person name="Ichikawa N."/>
            <person name="Oguchi A."/>
            <person name="Ikeda H."/>
            <person name="Ishikawa J."/>
            <person name="Kitani S."/>
            <person name="Watanabe Y."/>
            <person name="Nakamura S."/>
            <person name="Katano Y."/>
            <person name="Kishi E."/>
            <person name="Sasagawa M."/>
            <person name="Ankai A."/>
            <person name="Fukui S."/>
            <person name="Hashimoto Y."/>
            <person name="Kamata S."/>
            <person name="Otoguro M."/>
            <person name="Tanikawa S."/>
            <person name="Nihira T."/>
            <person name="Horinouchi S."/>
            <person name="Ohnishi Y."/>
            <person name="Hayakawa M."/>
            <person name="Kuzuyama T."/>
            <person name="Arisawa A."/>
            <person name="Nomoto F."/>
            <person name="Miura H."/>
            <person name="Takahashi Y."/>
            <person name="Fujita N."/>
        </authorList>
    </citation>
    <scope>NUCLEOTIDE SEQUENCE [LARGE SCALE GENOMIC DNA]</scope>
    <source>
        <strain evidence="5">ATCC 33774 / DSM 43861 / JCM 3304 / KCC A-0304 / NBRC 14216 / KM-6054</strain>
        <strain evidence="3">KM-6054</strain>
    </source>
</reference>
<gene>
    <name evidence="3" type="ordered locus">KSE_00360t</name>
    <name evidence="4" type="ordered locus">KSE_76380t</name>
</gene>
<sequence length="185" mass="19981">MRTRPLSLALPLLLGASLLLPAASPAAAGDDDGASCHGASGHQTYDPPLSAEPKTTTVTTTVLYEMCEHFPAETAKSVTTRTVRASCEEPDDLDALTEVTVVFDSTPATSTTLKGTPERRSQDTAVLKGTVTAGEHQGWRGEYTFTLPRIRTEECERDTLARAELGWLDAFIGLFPDRRTTDRQS</sequence>
<dbReference type="AlphaFoldDB" id="E4MYZ5"/>
<proteinExistence type="predicted"/>
<dbReference type="RefSeq" id="WP_014133210.1">
    <property type="nucleotide sequence ID" value="NC_016109.1"/>
</dbReference>
<dbReference type="KEGG" id="ksk:KSE_76380t"/>
<keyword evidence="5" id="KW-1185">Reference proteome</keyword>
<evidence type="ECO:0000256" key="1">
    <source>
        <dbReference type="SAM" id="MobiDB-lite"/>
    </source>
</evidence>
<dbReference type="Proteomes" id="UP000007076">
    <property type="component" value="Chromosome"/>
</dbReference>
<organism evidence="3 5">
    <name type="scientific">Kitasatospora setae (strain ATCC 33774 / DSM 43861 / JCM 3304 / KCC A-0304 / NBRC 14216 / KM-6054)</name>
    <name type="common">Streptomyces setae</name>
    <dbReference type="NCBI Taxonomy" id="452652"/>
    <lineage>
        <taxon>Bacteria</taxon>
        <taxon>Bacillati</taxon>
        <taxon>Actinomycetota</taxon>
        <taxon>Actinomycetes</taxon>
        <taxon>Kitasatosporales</taxon>
        <taxon>Streptomycetaceae</taxon>
        <taxon>Kitasatospora</taxon>
    </lineage>
</organism>